<feature type="domain" description="HhH-GPD" evidence="13">
    <location>
        <begin position="157"/>
        <end position="344"/>
    </location>
</feature>
<dbReference type="GO" id="GO:0005634">
    <property type="term" value="C:nucleus"/>
    <property type="evidence" value="ECO:0007669"/>
    <property type="project" value="UniProtKB-SubCell"/>
</dbReference>
<keyword evidence="8" id="KW-0539">Nucleus</keyword>
<dbReference type="InterPro" id="IPR003265">
    <property type="entry name" value="HhH-GPD_domain"/>
</dbReference>
<comment type="catalytic activity">
    <reaction evidence="11">
        <text>2'-deoxyribonucleotide-(2'-deoxyribose 5'-phosphate)-2'-deoxyribonucleotide-DNA = a 3'-end 2'-deoxyribonucleotide-(2,3-dehydro-2,3-deoxyribose 5'-phosphate)-DNA + a 5'-end 5'-phospho-2'-deoxyribonucleoside-DNA + H(+)</text>
        <dbReference type="Rhea" id="RHEA:66592"/>
        <dbReference type="Rhea" id="RHEA-COMP:13180"/>
        <dbReference type="Rhea" id="RHEA-COMP:16897"/>
        <dbReference type="Rhea" id="RHEA-COMP:17067"/>
        <dbReference type="ChEBI" id="CHEBI:15378"/>
        <dbReference type="ChEBI" id="CHEBI:136412"/>
        <dbReference type="ChEBI" id="CHEBI:157695"/>
        <dbReference type="ChEBI" id="CHEBI:167181"/>
        <dbReference type="EC" id="4.2.99.18"/>
    </reaction>
</comment>
<dbReference type="GO" id="GO:0034039">
    <property type="term" value="F:8-oxo-7,8-dihydroguanine DNA N-glycosylase activity"/>
    <property type="evidence" value="ECO:0007669"/>
    <property type="project" value="TreeGrafter"/>
</dbReference>
<proteinExistence type="inferred from homology"/>
<feature type="region of interest" description="Disordered" evidence="12">
    <location>
        <begin position="399"/>
        <end position="419"/>
    </location>
</feature>
<dbReference type="EC" id="4.2.99.18" evidence="3"/>
<evidence type="ECO:0000256" key="3">
    <source>
        <dbReference type="ARBA" id="ARBA00012720"/>
    </source>
</evidence>
<comment type="caution">
    <text evidence="14">The sequence shown here is derived from an EMBL/GenBank/DDBJ whole genome shotgun (WGS) entry which is preliminary data.</text>
</comment>
<evidence type="ECO:0000313" key="15">
    <source>
        <dbReference type="Proteomes" id="UP000807716"/>
    </source>
</evidence>
<dbReference type="OrthoDB" id="238681at2759"/>
<keyword evidence="4" id="KW-0227">DNA damage</keyword>
<dbReference type="Gene3D" id="1.10.1670.10">
    <property type="entry name" value="Helix-hairpin-Helix base-excision DNA repair enzymes (C-terminal)"/>
    <property type="match status" value="1"/>
</dbReference>
<feature type="compositionally biased region" description="Basic and acidic residues" evidence="12">
    <location>
        <begin position="20"/>
        <end position="39"/>
    </location>
</feature>
<reference evidence="14" key="1">
    <citation type="journal article" date="2020" name="Fungal Divers.">
        <title>Resolving the Mortierellaceae phylogeny through synthesis of multi-gene phylogenetics and phylogenomics.</title>
        <authorList>
            <person name="Vandepol N."/>
            <person name="Liber J."/>
            <person name="Desiro A."/>
            <person name="Na H."/>
            <person name="Kennedy M."/>
            <person name="Barry K."/>
            <person name="Grigoriev I.V."/>
            <person name="Miller A.N."/>
            <person name="O'Donnell K."/>
            <person name="Stajich J.E."/>
            <person name="Bonito G."/>
        </authorList>
    </citation>
    <scope>NUCLEOTIDE SEQUENCE</scope>
    <source>
        <strain evidence="14">BC1065</strain>
    </source>
</reference>
<dbReference type="InterPro" id="IPR011257">
    <property type="entry name" value="DNA_glycosylase"/>
</dbReference>
<sequence length="466" mass="52614">MTCHVVDNLLCHHTPSTDNTRSRTKDDASKKRPTNENLDNRIFHYGPQQFLTLEDTRCDRVFLLQQINDGIRYKTLRWANAQKASSTKSKGASRTFGQPIADDEAFLKDYFQLQVPLTKLYLKWSEKDSHFRKKAPFYPGIRILRQDPVENLICFICSSNNNISRISQMALKLSQEYGKAVSIPSEERVGDLAHIPETFYAFPDLTSLAQDGVESRLRDLGFGYRAKYIAKTADMIQQMDDGLGWLYGLRSVSHEEAREALTSLQGVGPKVADCVCLMSLDKNEAIPVDTHVWQIAIRDYHFRTGNKIPKSMTPSIYKAVGDLFNDLFGQYSGWAHSVLFAADLRSMQGRENDHEKDGATTITTMTTVATSSVTTKVASVKKVKTVKVKSEETVQSIEQVSKEASPEQTDVDNKGRRSKRVAAKVEIKTEEVLVESATLLSRPRRSTVVAHKRQKIEKDSAKSKYF</sequence>
<dbReference type="Proteomes" id="UP000807716">
    <property type="component" value="Unassembled WGS sequence"/>
</dbReference>
<dbReference type="AlphaFoldDB" id="A0A9P6QIW2"/>
<gene>
    <name evidence="14" type="primary">OGG1</name>
    <name evidence="14" type="ORF">DFQ27_000741</name>
</gene>
<dbReference type="SUPFAM" id="SSF55945">
    <property type="entry name" value="TATA-box binding protein-like"/>
    <property type="match status" value="1"/>
</dbReference>
<dbReference type="PANTHER" id="PTHR10242:SF2">
    <property type="entry name" value="N-GLYCOSYLASE_DNA LYASE"/>
    <property type="match status" value="1"/>
</dbReference>
<keyword evidence="15" id="KW-1185">Reference proteome</keyword>
<keyword evidence="5" id="KW-0378">Hydrolase</keyword>
<evidence type="ECO:0000259" key="13">
    <source>
        <dbReference type="SMART" id="SM00478"/>
    </source>
</evidence>
<evidence type="ECO:0000256" key="10">
    <source>
        <dbReference type="ARBA" id="ARBA00023295"/>
    </source>
</evidence>
<organism evidence="14 15">
    <name type="scientific">Actinomortierella ambigua</name>
    <dbReference type="NCBI Taxonomy" id="1343610"/>
    <lineage>
        <taxon>Eukaryota</taxon>
        <taxon>Fungi</taxon>
        <taxon>Fungi incertae sedis</taxon>
        <taxon>Mucoromycota</taxon>
        <taxon>Mortierellomycotina</taxon>
        <taxon>Mortierellomycetes</taxon>
        <taxon>Mortierellales</taxon>
        <taxon>Mortierellaceae</taxon>
        <taxon>Actinomortierella</taxon>
    </lineage>
</organism>
<dbReference type="InterPro" id="IPR052054">
    <property type="entry name" value="Oxidative_DNA_repair_enzyme"/>
</dbReference>
<evidence type="ECO:0000256" key="2">
    <source>
        <dbReference type="ARBA" id="ARBA00010679"/>
    </source>
</evidence>
<dbReference type="InterPro" id="IPR023170">
    <property type="entry name" value="HhH_base_excis_C"/>
</dbReference>
<name>A0A9P6QIW2_9FUNG</name>
<dbReference type="FunFam" id="1.10.1670.10:FF:000005">
    <property type="entry name" value="N-glycosylase/DNA lyase OGG1"/>
    <property type="match status" value="1"/>
</dbReference>
<dbReference type="Pfam" id="PF00730">
    <property type="entry name" value="HhH-GPD"/>
    <property type="match status" value="1"/>
</dbReference>
<feature type="compositionally biased region" description="Basic residues" evidence="12">
    <location>
        <begin position="442"/>
        <end position="455"/>
    </location>
</feature>
<evidence type="ECO:0000256" key="4">
    <source>
        <dbReference type="ARBA" id="ARBA00022763"/>
    </source>
</evidence>
<evidence type="ECO:0000256" key="1">
    <source>
        <dbReference type="ARBA" id="ARBA00004123"/>
    </source>
</evidence>
<dbReference type="GO" id="GO:0003684">
    <property type="term" value="F:damaged DNA binding"/>
    <property type="evidence" value="ECO:0007669"/>
    <property type="project" value="InterPro"/>
</dbReference>
<dbReference type="GO" id="GO:0006285">
    <property type="term" value="P:base-excision repair, AP site formation"/>
    <property type="evidence" value="ECO:0007669"/>
    <property type="project" value="TreeGrafter"/>
</dbReference>
<evidence type="ECO:0000256" key="8">
    <source>
        <dbReference type="ARBA" id="ARBA00023242"/>
    </source>
</evidence>
<dbReference type="SMART" id="SM00478">
    <property type="entry name" value="ENDO3c"/>
    <property type="match status" value="1"/>
</dbReference>
<dbReference type="Pfam" id="PF07934">
    <property type="entry name" value="OGG_N"/>
    <property type="match status" value="1"/>
</dbReference>
<evidence type="ECO:0000256" key="5">
    <source>
        <dbReference type="ARBA" id="ARBA00022801"/>
    </source>
</evidence>
<comment type="similarity">
    <text evidence="2">Belongs to the type-1 OGG1 family.</text>
</comment>
<feature type="region of interest" description="Disordered" evidence="12">
    <location>
        <begin position="14"/>
        <end position="39"/>
    </location>
</feature>
<keyword evidence="6" id="KW-0234">DNA repair</keyword>
<evidence type="ECO:0000256" key="6">
    <source>
        <dbReference type="ARBA" id="ARBA00023204"/>
    </source>
</evidence>
<comment type="subcellular location">
    <subcellularLocation>
        <location evidence="1">Nucleus</location>
    </subcellularLocation>
</comment>
<dbReference type="PANTHER" id="PTHR10242">
    <property type="entry name" value="8-OXOGUANINE DNA GLYCOSYLASE"/>
    <property type="match status" value="1"/>
</dbReference>
<evidence type="ECO:0000256" key="9">
    <source>
        <dbReference type="ARBA" id="ARBA00023268"/>
    </source>
</evidence>
<dbReference type="SUPFAM" id="SSF48150">
    <property type="entry name" value="DNA-glycosylase"/>
    <property type="match status" value="1"/>
</dbReference>
<keyword evidence="7" id="KW-0456">Lyase</keyword>
<evidence type="ECO:0000313" key="14">
    <source>
        <dbReference type="EMBL" id="KAG0270083.1"/>
    </source>
</evidence>
<dbReference type="CDD" id="cd00056">
    <property type="entry name" value="ENDO3c"/>
    <property type="match status" value="1"/>
</dbReference>
<accession>A0A9P6QIW2</accession>
<keyword evidence="9" id="KW-0511">Multifunctional enzyme</keyword>
<dbReference type="GO" id="GO:0006289">
    <property type="term" value="P:nucleotide-excision repair"/>
    <property type="evidence" value="ECO:0007669"/>
    <property type="project" value="InterPro"/>
</dbReference>
<protein>
    <recommendedName>
        <fullName evidence="3">DNA-(apurinic or apyrimidinic site) lyase</fullName>
        <ecNumber evidence="3">4.2.99.18</ecNumber>
    </recommendedName>
</protein>
<dbReference type="EMBL" id="JAAAJB010000012">
    <property type="protein sequence ID" value="KAG0270083.1"/>
    <property type="molecule type" value="Genomic_DNA"/>
</dbReference>
<feature type="compositionally biased region" description="Basic and acidic residues" evidence="12">
    <location>
        <begin position="456"/>
        <end position="466"/>
    </location>
</feature>
<evidence type="ECO:0000256" key="12">
    <source>
        <dbReference type="SAM" id="MobiDB-lite"/>
    </source>
</evidence>
<dbReference type="InterPro" id="IPR012904">
    <property type="entry name" value="OGG_N"/>
</dbReference>
<dbReference type="Gene3D" id="1.10.340.30">
    <property type="entry name" value="Hypothetical protein, domain 2"/>
    <property type="match status" value="1"/>
</dbReference>
<keyword evidence="10" id="KW-0326">Glycosidase</keyword>
<feature type="compositionally biased region" description="Basic and acidic residues" evidence="12">
    <location>
        <begin position="400"/>
        <end position="415"/>
    </location>
</feature>
<evidence type="ECO:0000256" key="7">
    <source>
        <dbReference type="ARBA" id="ARBA00023239"/>
    </source>
</evidence>
<dbReference type="GO" id="GO:0140078">
    <property type="term" value="F:class I DNA-(apurinic or apyrimidinic site) endonuclease activity"/>
    <property type="evidence" value="ECO:0007669"/>
    <property type="project" value="UniProtKB-EC"/>
</dbReference>
<evidence type="ECO:0000256" key="11">
    <source>
        <dbReference type="ARBA" id="ARBA00044632"/>
    </source>
</evidence>
<feature type="region of interest" description="Disordered" evidence="12">
    <location>
        <begin position="442"/>
        <end position="466"/>
    </location>
</feature>